<name>J3LCZ4_ORYBR</name>
<reference evidence="2" key="1">
    <citation type="submission" date="2013-04" db="UniProtKB">
        <authorList>
            <consortium name="EnsemblPlants"/>
        </authorList>
    </citation>
    <scope>IDENTIFICATION</scope>
</reference>
<evidence type="ECO:0000313" key="2">
    <source>
        <dbReference type="EnsemblPlants" id="OB02G25110.1"/>
    </source>
</evidence>
<protein>
    <recommendedName>
        <fullName evidence="4">Secreted protein</fullName>
    </recommendedName>
</protein>
<evidence type="ECO:0000256" key="1">
    <source>
        <dbReference type="SAM" id="SignalP"/>
    </source>
</evidence>
<dbReference type="EnsemblPlants" id="OB02G25110.1">
    <property type="protein sequence ID" value="OB02G25110.1"/>
    <property type="gene ID" value="OB02G25110"/>
</dbReference>
<dbReference type="HOGENOM" id="CLU_015790_2_2_1"/>
<dbReference type="AlphaFoldDB" id="J3LCZ4"/>
<dbReference type="InterPro" id="IPR014710">
    <property type="entry name" value="RmlC-like_jellyroll"/>
</dbReference>
<keyword evidence="3" id="KW-1185">Reference proteome</keyword>
<sequence>MAAIGFSLLLAAAALLAMWCSDHCSGGFVVASDPSPLQDLCVADRSFPVRVNSVASCKDTKDVATDDFFFSGLHVAGNATSKQGSAVTAVNVA</sequence>
<dbReference type="STRING" id="4533.J3LCZ4"/>
<dbReference type="Gene3D" id="2.60.120.10">
    <property type="entry name" value="Jelly Rolls"/>
    <property type="match status" value="1"/>
</dbReference>
<organism evidence="2">
    <name type="scientific">Oryza brachyantha</name>
    <name type="common">malo sina</name>
    <dbReference type="NCBI Taxonomy" id="4533"/>
    <lineage>
        <taxon>Eukaryota</taxon>
        <taxon>Viridiplantae</taxon>
        <taxon>Streptophyta</taxon>
        <taxon>Embryophyta</taxon>
        <taxon>Tracheophyta</taxon>
        <taxon>Spermatophyta</taxon>
        <taxon>Magnoliopsida</taxon>
        <taxon>Liliopsida</taxon>
        <taxon>Poales</taxon>
        <taxon>Poaceae</taxon>
        <taxon>BOP clade</taxon>
        <taxon>Oryzoideae</taxon>
        <taxon>Oryzeae</taxon>
        <taxon>Oryzinae</taxon>
        <taxon>Oryza</taxon>
    </lineage>
</organism>
<dbReference type="Proteomes" id="UP000006038">
    <property type="component" value="Unassembled WGS sequence"/>
</dbReference>
<feature type="chain" id="PRO_5003772516" description="Secreted protein" evidence="1">
    <location>
        <begin position="27"/>
        <end position="93"/>
    </location>
</feature>
<proteinExistence type="predicted"/>
<evidence type="ECO:0000313" key="3">
    <source>
        <dbReference type="Proteomes" id="UP000006038"/>
    </source>
</evidence>
<dbReference type="PANTHER" id="PTHR31238">
    <property type="entry name" value="GERMIN-LIKE PROTEIN SUBFAMILY 3 MEMBER 3"/>
    <property type="match status" value="1"/>
</dbReference>
<dbReference type="Gramene" id="OB02G25110.1">
    <property type="protein sequence ID" value="OB02G25110.1"/>
    <property type="gene ID" value="OB02G25110"/>
</dbReference>
<feature type="signal peptide" evidence="1">
    <location>
        <begin position="1"/>
        <end position="26"/>
    </location>
</feature>
<keyword evidence="1" id="KW-0732">Signal</keyword>
<evidence type="ECO:0008006" key="4">
    <source>
        <dbReference type="Google" id="ProtNLM"/>
    </source>
</evidence>
<accession>J3LCZ4</accession>